<dbReference type="InterPro" id="IPR001478">
    <property type="entry name" value="PDZ"/>
</dbReference>
<comment type="caution">
    <text evidence="7">The sequence shown here is derived from an EMBL/GenBank/DDBJ whole genome shotgun (WGS) entry which is preliminary data.</text>
</comment>
<reference evidence="8" key="1">
    <citation type="journal article" date="2019" name="Int. J. Syst. Evol. Microbiol.">
        <title>The Global Catalogue of Microorganisms (GCM) 10K type strain sequencing project: providing services to taxonomists for standard genome sequencing and annotation.</title>
        <authorList>
            <consortium name="The Broad Institute Genomics Platform"/>
            <consortium name="The Broad Institute Genome Sequencing Center for Infectious Disease"/>
            <person name="Wu L."/>
            <person name="Ma J."/>
        </authorList>
    </citation>
    <scope>NUCLEOTIDE SEQUENCE [LARGE SCALE GENOMIC DNA]</scope>
    <source>
        <strain evidence="8">JCM 18532</strain>
    </source>
</reference>
<keyword evidence="5" id="KW-0472">Membrane</keyword>
<dbReference type="InterPro" id="IPR001940">
    <property type="entry name" value="Peptidase_S1C"/>
</dbReference>
<dbReference type="InterPro" id="IPR043504">
    <property type="entry name" value="Peptidase_S1_PA_chymotrypsin"/>
</dbReference>
<comment type="similarity">
    <text evidence="1">Belongs to the peptidase S1C family.</text>
</comment>
<evidence type="ECO:0000256" key="5">
    <source>
        <dbReference type="SAM" id="Phobius"/>
    </source>
</evidence>
<accession>A0ABP8YJX7</accession>
<evidence type="ECO:0000256" key="4">
    <source>
        <dbReference type="SAM" id="MobiDB-lite"/>
    </source>
</evidence>
<dbReference type="Pfam" id="PF13180">
    <property type="entry name" value="PDZ_2"/>
    <property type="match status" value="1"/>
</dbReference>
<dbReference type="EMBL" id="BAABKN010000009">
    <property type="protein sequence ID" value="GAA4730544.1"/>
    <property type="molecule type" value="Genomic_DNA"/>
</dbReference>
<keyword evidence="5" id="KW-1133">Transmembrane helix</keyword>
<name>A0ABP8YJX7_9ACTN</name>
<keyword evidence="3" id="KW-0378">Hydrolase</keyword>
<dbReference type="SUPFAM" id="SSF50156">
    <property type="entry name" value="PDZ domain-like"/>
    <property type="match status" value="1"/>
</dbReference>
<dbReference type="PRINTS" id="PR00834">
    <property type="entry name" value="PROTEASES2C"/>
</dbReference>
<dbReference type="PROSITE" id="PS50106">
    <property type="entry name" value="PDZ"/>
    <property type="match status" value="1"/>
</dbReference>
<feature type="region of interest" description="Disordered" evidence="4">
    <location>
        <begin position="351"/>
        <end position="375"/>
    </location>
</feature>
<keyword evidence="2" id="KW-0645">Protease</keyword>
<evidence type="ECO:0000313" key="7">
    <source>
        <dbReference type="EMBL" id="GAA4730544.1"/>
    </source>
</evidence>
<dbReference type="Proteomes" id="UP001499882">
    <property type="component" value="Unassembled WGS sequence"/>
</dbReference>
<evidence type="ECO:0000313" key="8">
    <source>
        <dbReference type="Proteomes" id="UP001499882"/>
    </source>
</evidence>
<gene>
    <name evidence="7" type="ORF">GCM10023350_12250</name>
</gene>
<feature type="compositionally biased region" description="Pro residues" evidence="4">
    <location>
        <begin position="20"/>
        <end position="43"/>
    </location>
</feature>
<keyword evidence="8" id="KW-1185">Reference proteome</keyword>
<evidence type="ECO:0000259" key="6">
    <source>
        <dbReference type="PROSITE" id="PS50106"/>
    </source>
</evidence>
<dbReference type="PANTHER" id="PTHR43343:SF3">
    <property type="entry name" value="PROTEASE DO-LIKE 8, CHLOROPLASTIC"/>
    <property type="match status" value="1"/>
</dbReference>
<protein>
    <submittedName>
        <fullName evidence="7">Trypsin-like peptidase domain-containing protein</fullName>
    </submittedName>
</protein>
<sequence>MSHDEVPPSGSDAEPTRPLLFPPPAGPAPSWLPPTNQAPPYPQPYGQSLPPQPTAPPNRHAVPRGRVPGWLWPVVCVLALMLGVLGGLVGGAAYQELRDEPGTVSGGLADVDTVSEPPLEPDNGSIAAVAQQMLPSTVQIIAEYDGKEGGATGSGFVLDRQGHVITNNHVVADAASDDGLIEVVDQDGDRYDATIVGRSPVYDLAVLDVPDARGLAPAALGSSRTLVVGEGVVAIGSPLGLSSTVTAGIVSALHRPVTTGDSSNDSSYINAVQTDAAINPGNSGGPLVNLRAQVVGVNSAIATTGGSIGGDSGNIGVGFAIPIEQVKITADQILRDGEARYPVIGAKVKTGESDGKGAEVDSIVPDTPADTGGLEEGDVITEVDGARVTDGIALIVAIRTHQPGESVTFTVLRNGKERSLTLTLDGEVG</sequence>
<dbReference type="Pfam" id="PF13365">
    <property type="entry name" value="Trypsin_2"/>
    <property type="match status" value="1"/>
</dbReference>
<feature type="region of interest" description="Disordered" evidence="4">
    <location>
        <begin position="1"/>
        <end position="61"/>
    </location>
</feature>
<dbReference type="RefSeq" id="WP_345525805.1">
    <property type="nucleotide sequence ID" value="NZ_BAABKN010000009.1"/>
</dbReference>
<dbReference type="SMART" id="SM00228">
    <property type="entry name" value="PDZ"/>
    <property type="match status" value="1"/>
</dbReference>
<organism evidence="7 8">
    <name type="scientific">Nocardioides endophyticus</name>
    <dbReference type="NCBI Taxonomy" id="1353775"/>
    <lineage>
        <taxon>Bacteria</taxon>
        <taxon>Bacillati</taxon>
        <taxon>Actinomycetota</taxon>
        <taxon>Actinomycetes</taxon>
        <taxon>Propionibacteriales</taxon>
        <taxon>Nocardioidaceae</taxon>
        <taxon>Nocardioides</taxon>
    </lineage>
</organism>
<dbReference type="SUPFAM" id="SSF50494">
    <property type="entry name" value="Trypsin-like serine proteases"/>
    <property type="match status" value="1"/>
</dbReference>
<feature type="transmembrane region" description="Helical" evidence="5">
    <location>
        <begin position="70"/>
        <end position="94"/>
    </location>
</feature>
<dbReference type="Gene3D" id="2.40.10.10">
    <property type="entry name" value="Trypsin-like serine proteases"/>
    <property type="match status" value="2"/>
</dbReference>
<dbReference type="PANTHER" id="PTHR43343">
    <property type="entry name" value="PEPTIDASE S12"/>
    <property type="match status" value="1"/>
</dbReference>
<dbReference type="Gene3D" id="2.30.42.10">
    <property type="match status" value="1"/>
</dbReference>
<evidence type="ECO:0000256" key="3">
    <source>
        <dbReference type="ARBA" id="ARBA00022801"/>
    </source>
</evidence>
<proteinExistence type="inferred from homology"/>
<dbReference type="InterPro" id="IPR051201">
    <property type="entry name" value="Chloro_Bact_Ser_Proteases"/>
</dbReference>
<feature type="domain" description="PDZ" evidence="6">
    <location>
        <begin position="330"/>
        <end position="415"/>
    </location>
</feature>
<dbReference type="InterPro" id="IPR009003">
    <property type="entry name" value="Peptidase_S1_PA"/>
</dbReference>
<evidence type="ECO:0000256" key="2">
    <source>
        <dbReference type="ARBA" id="ARBA00022670"/>
    </source>
</evidence>
<dbReference type="InterPro" id="IPR036034">
    <property type="entry name" value="PDZ_sf"/>
</dbReference>
<keyword evidence="5" id="KW-0812">Transmembrane</keyword>
<evidence type="ECO:0000256" key="1">
    <source>
        <dbReference type="ARBA" id="ARBA00010541"/>
    </source>
</evidence>